<dbReference type="SUPFAM" id="SSF141000">
    <property type="entry name" value="Glu-tRNAGln amidotransferase C subunit"/>
    <property type="match status" value="1"/>
</dbReference>
<keyword evidence="6" id="KW-0436">Ligase</keyword>
<keyword evidence="8" id="KW-1185">Reference proteome</keyword>
<dbReference type="InterPro" id="IPR036113">
    <property type="entry name" value="Asp/Glu-ADT_sf_sub_c"/>
</dbReference>
<dbReference type="EMBL" id="MPVP01000111">
    <property type="protein sequence ID" value="OMD31442.1"/>
    <property type="molecule type" value="Genomic_DNA"/>
</dbReference>
<dbReference type="NCBIfam" id="TIGR00135">
    <property type="entry name" value="gatC"/>
    <property type="match status" value="1"/>
</dbReference>
<comment type="function">
    <text evidence="3 6">Allows the formation of correctly charged Asn-tRNA(Asn) or Gln-tRNA(Gln) through the transamidation of misacylated Asp-tRNA(Asn) or Glu-tRNA(Gln) in organisms which lack either or both of asparaginyl-tRNA or glutaminyl-tRNA synthetases. The reaction takes place in the presence of glutamine and ATP through an activated phospho-Asp-tRNA(Asn) or phospho-Glu-tRNA(Gln).</text>
</comment>
<dbReference type="Proteomes" id="UP000187158">
    <property type="component" value="Unassembled WGS sequence"/>
</dbReference>
<dbReference type="PANTHER" id="PTHR15004">
    <property type="entry name" value="GLUTAMYL-TRNA(GLN) AMIDOTRANSFERASE SUBUNIT C, MITOCHONDRIAL"/>
    <property type="match status" value="1"/>
</dbReference>
<comment type="caution">
    <text evidence="7">The sequence shown here is derived from an EMBL/GenBank/DDBJ whole genome shotgun (WGS) entry which is preliminary data.</text>
</comment>
<name>A0ABX3GP51_9BACL</name>
<dbReference type="InterPro" id="IPR003837">
    <property type="entry name" value="GatC"/>
</dbReference>
<gene>
    <name evidence="6" type="primary">gatC</name>
    <name evidence="7" type="ORF">BSO21_17445</name>
</gene>
<dbReference type="HAMAP" id="MF_00122">
    <property type="entry name" value="GatC"/>
    <property type="match status" value="1"/>
</dbReference>
<keyword evidence="6" id="KW-0547">Nucleotide-binding</keyword>
<dbReference type="EC" id="6.3.5.-" evidence="6"/>
<dbReference type="Pfam" id="PF02686">
    <property type="entry name" value="GatC"/>
    <property type="match status" value="1"/>
</dbReference>
<dbReference type="RefSeq" id="WP_076219280.1">
    <property type="nucleotide sequence ID" value="NZ_DALZAY010000105.1"/>
</dbReference>
<keyword evidence="6" id="KW-0648">Protein biosynthesis</keyword>
<evidence type="ECO:0000256" key="5">
    <source>
        <dbReference type="ARBA" id="ARBA00047913"/>
    </source>
</evidence>
<evidence type="ECO:0000256" key="4">
    <source>
        <dbReference type="ARBA" id="ARBA00047380"/>
    </source>
</evidence>
<dbReference type="Gene3D" id="1.10.20.60">
    <property type="entry name" value="Glu-tRNAGln amidotransferase C subunit, N-terminal domain"/>
    <property type="match status" value="1"/>
</dbReference>
<dbReference type="PANTHER" id="PTHR15004:SF0">
    <property type="entry name" value="GLUTAMYL-TRNA(GLN) AMIDOTRANSFERASE SUBUNIT C, MITOCHONDRIAL"/>
    <property type="match status" value="1"/>
</dbReference>
<comment type="similarity">
    <text evidence="1 6">Belongs to the GatC family.</text>
</comment>
<evidence type="ECO:0000256" key="1">
    <source>
        <dbReference type="ARBA" id="ARBA00010757"/>
    </source>
</evidence>
<organism evidence="7 8">
    <name type="scientific">Paenibacillus odorifer</name>
    <dbReference type="NCBI Taxonomy" id="189426"/>
    <lineage>
        <taxon>Bacteria</taxon>
        <taxon>Bacillati</taxon>
        <taxon>Bacillota</taxon>
        <taxon>Bacilli</taxon>
        <taxon>Bacillales</taxon>
        <taxon>Paenibacillaceae</taxon>
        <taxon>Paenibacillus</taxon>
    </lineage>
</organism>
<reference evidence="7 8" key="1">
    <citation type="submission" date="2016-11" db="EMBL/GenBank/DDBJ databases">
        <title>Paenibacillus species isolates.</title>
        <authorList>
            <person name="Beno S.M."/>
        </authorList>
    </citation>
    <scope>NUCLEOTIDE SEQUENCE [LARGE SCALE GENOMIC DNA]</scope>
    <source>
        <strain evidence="7 8">FSL H7-0433</strain>
    </source>
</reference>
<comment type="catalytic activity">
    <reaction evidence="4 6">
        <text>L-aspartyl-tRNA(Asn) + L-glutamine + ATP + H2O = L-asparaginyl-tRNA(Asn) + L-glutamate + ADP + phosphate + 2 H(+)</text>
        <dbReference type="Rhea" id="RHEA:14513"/>
        <dbReference type="Rhea" id="RHEA-COMP:9674"/>
        <dbReference type="Rhea" id="RHEA-COMP:9677"/>
        <dbReference type="ChEBI" id="CHEBI:15377"/>
        <dbReference type="ChEBI" id="CHEBI:15378"/>
        <dbReference type="ChEBI" id="CHEBI:29985"/>
        <dbReference type="ChEBI" id="CHEBI:30616"/>
        <dbReference type="ChEBI" id="CHEBI:43474"/>
        <dbReference type="ChEBI" id="CHEBI:58359"/>
        <dbReference type="ChEBI" id="CHEBI:78515"/>
        <dbReference type="ChEBI" id="CHEBI:78516"/>
        <dbReference type="ChEBI" id="CHEBI:456216"/>
    </reaction>
</comment>
<comment type="subunit">
    <text evidence="2 6">Heterotrimer of A, B and C subunits.</text>
</comment>
<evidence type="ECO:0000313" key="7">
    <source>
        <dbReference type="EMBL" id="OMD31442.1"/>
    </source>
</evidence>
<comment type="catalytic activity">
    <reaction evidence="5 6">
        <text>L-glutamyl-tRNA(Gln) + L-glutamine + ATP + H2O = L-glutaminyl-tRNA(Gln) + L-glutamate + ADP + phosphate + H(+)</text>
        <dbReference type="Rhea" id="RHEA:17521"/>
        <dbReference type="Rhea" id="RHEA-COMP:9681"/>
        <dbReference type="Rhea" id="RHEA-COMP:9684"/>
        <dbReference type="ChEBI" id="CHEBI:15377"/>
        <dbReference type="ChEBI" id="CHEBI:15378"/>
        <dbReference type="ChEBI" id="CHEBI:29985"/>
        <dbReference type="ChEBI" id="CHEBI:30616"/>
        <dbReference type="ChEBI" id="CHEBI:43474"/>
        <dbReference type="ChEBI" id="CHEBI:58359"/>
        <dbReference type="ChEBI" id="CHEBI:78520"/>
        <dbReference type="ChEBI" id="CHEBI:78521"/>
        <dbReference type="ChEBI" id="CHEBI:456216"/>
    </reaction>
</comment>
<evidence type="ECO:0000256" key="2">
    <source>
        <dbReference type="ARBA" id="ARBA00011123"/>
    </source>
</evidence>
<sequence length="95" mass="10658">MSITVKDVQHVAKLARLQLSPEEEATFTEQMNAILQYAEKLNELDTENVKPTTHVLQVSNVMREDVVKDSLTQVEALLNAPDDEDGHFKVPAVLE</sequence>
<evidence type="ECO:0000313" key="8">
    <source>
        <dbReference type="Proteomes" id="UP000187158"/>
    </source>
</evidence>
<accession>A0ABX3GP51</accession>
<protein>
    <recommendedName>
        <fullName evidence="6">Aspartyl/glutamyl-tRNA(Asn/Gln) amidotransferase subunit C</fullName>
        <shortName evidence="6">Asp/Glu-ADT subunit C</shortName>
        <ecNumber evidence="6">6.3.5.-</ecNumber>
    </recommendedName>
</protein>
<evidence type="ECO:0000256" key="6">
    <source>
        <dbReference type="HAMAP-Rule" id="MF_00122"/>
    </source>
</evidence>
<evidence type="ECO:0000256" key="3">
    <source>
        <dbReference type="ARBA" id="ARBA00024799"/>
    </source>
</evidence>
<keyword evidence="6" id="KW-0067">ATP-binding</keyword>
<proteinExistence type="inferred from homology"/>